<sequence length="165" mass="17679">MPYGRGGAGNFYKAQEESKKAAEDLEENRTQPTTSTTATSTAAQAAQPYAHTGRGGAGNWYEPATLQQTGTFTQPDDATRLPTGEKPAVSAPWHPEGVELPVARSGRGGAGNFVWKGEAHGEKMNDGEKEREEMVRRGVERDVEAGLQRPGAARVGGKSHWSMLI</sequence>
<dbReference type="GeneID" id="54412984"/>
<keyword evidence="3" id="KW-1185">Reference proteome</keyword>
<dbReference type="EMBL" id="ML977515">
    <property type="protein sequence ID" value="KAF2125830.1"/>
    <property type="molecule type" value="Genomic_DNA"/>
</dbReference>
<dbReference type="InterPro" id="IPR022024">
    <property type="entry name" value="DUF3602"/>
</dbReference>
<evidence type="ECO:0000256" key="1">
    <source>
        <dbReference type="SAM" id="MobiDB-lite"/>
    </source>
</evidence>
<feature type="compositionally biased region" description="Low complexity" evidence="1">
    <location>
        <begin position="30"/>
        <end position="48"/>
    </location>
</feature>
<dbReference type="Proteomes" id="UP000799771">
    <property type="component" value="Unassembled WGS sequence"/>
</dbReference>
<protein>
    <submittedName>
        <fullName evidence="2">Uncharacterized protein</fullName>
    </submittedName>
</protein>
<dbReference type="OrthoDB" id="4159136at2759"/>
<reference evidence="2" key="1">
    <citation type="journal article" date="2020" name="Stud. Mycol.">
        <title>101 Dothideomycetes genomes: a test case for predicting lifestyles and emergence of pathogens.</title>
        <authorList>
            <person name="Haridas S."/>
            <person name="Albert R."/>
            <person name="Binder M."/>
            <person name="Bloem J."/>
            <person name="Labutti K."/>
            <person name="Salamov A."/>
            <person name="Andreopoulos B."/>
            <person name="Baker S."/>
            <person name="Barry K."/>
            <person name="Bills G."/>
            <person name="Bluhm B."/>
            <person name="Cannon C."/>
            <person name="Castanera R."/>
            <person name="Culley D."/>
            <person name="Daum C."/>
            <person name="Ezra D."/>
            <person name="Gonzalez J."/>
            <person name="Henrissat B."/>
            <person name="Kuo A."/>
            <person name="Liang C."/>
            <person name="Lipzen A."/>
            <person name="Lutzoni F."/>
            <person name="Magnuson J."/>
            <person name="Mondo S."/>
            <person name="Nolan M."/>
            <person name="Ohm R."/>
            <person name="Pangilinan J."/>
            <person name="Park H.-J."/>
            <person name="Ramirez L."/>
            <person name="Alfaro M."/>
            <person name="Sun H."/>
            <person name="Tritt A."/>
            <person name="Yoshinaga Y."/>
            <person name="Zwiers L.-H."/>
            <person name="Turgeon B."/>
            <person name="Goodwin S."/>
            <person name="Spatafora J."/>
            <person name="Crous P."/>
            <person name="Grigoriev I."/>
        </authorList>
    </citation>
    <scope>NUCLEOTIDE SEQUENCE</scope>
    <source>
        <strain evidence="2">CBS 119687</strain>
    </source>
</reference>
<proteinExistence type="predicted"/>
<dbReference type="RefSeq" id="XP_033520222.1">
    <property type="nucleotide sequence ID" value="XM_033672552.1"/>
</dbReference>
<accession>A0A6A6A1Z6</accession>
<feature type="compositionally biased region" description="Polar residues" evidence="1">
    <location>
        <begin position="65"/>
        <end position="76"/>
    </location>
</feature>
<evidence type="ECO:0000313" key="3">
    <source>
        <dbReference type="Proteomes" id="UP000799771"/>
    </source>
</evidence>
<dbReference type="AlphaFoldDB" id="A0A6A6A1Z6"/>
<dbReference type="InterPro" id="IPR053203">
    <property type="entry name" value="Cisplatin_resist-associated"/>
</dbReference>
<feature type="compositionally biased region" description="Basic and acidic residues" evidence="1">
    <location>
        <begin position="117"/>
        <end position="134"/>
    </location>
</feature>
<gene>
    <name evidence="2" type="ORF">P153DRAFT_425617</name>
</gene>
<feature type="region of interest" description="Disordered" evidence="1">
    <location>
        <begin position="1"/>
        <end position="134"/>
    </location>
</feature>
<feature type="compositionally biased region" description="Basic and acidic residues" evidence="1">
    <location>
        <begin position="14"/>
        <end position="29"/>
    </location>
</feature>
<dbReference type="PANTHER" id="PTHR34693:SF5">
    <property type="match status" value="1"/>
</dbReference>
<organism evidence="2 3">
    <name type="scientific">Dothidotthia symphoricarpi CBS 119687</name>
    <dbReference type="NCBI Taxonomy" id="1392245"/>
    <lineage>
        <taxon>Eukaryota</taxon>
        <taxon>Fungi</taxon>
        <taxon>Dikarya</taxon>
        <taxon>Ascomycota</taxon>
        <taxon>Pezizomycotina</taxon>
        <taxon>Dothideomycetes</taxon>
        <taxon>Pleosporomycetidae</taxon>
        <taxon>Pleosporales</taxon>
        <taxon>Dothidotthiaceae</taxon>
        <taxon>Dothidotthia</taxon>
    </lineage>
</organism>
<name>A0A6A6A1Z6_9PLEO</name>
<dbReference type="PANTHER" id="PTHR34693">
    <property type="entry name" value="PROTEIN PAR32"/>
    <property type="match status" value="1"/>
</dbReference>
<evidence type="ECO:0000313" key="2">
    <source>
        <dbReference type="EMBL" id="KAF2125830.1"/>
    </source>
</evidence>
<dbReference type="Pfam" id="PF12223">
    <property type="entry name" value="DUF3602"/>
    <property type="match status" value="1"/>
</dbReference>